<evidence type="ECO:0000313" key="1">
    <source>
        <dbReference type="EMBL" id="KKS97080.1"/>
    </source>
</evidence>
<gene>
    <name evidence="1" type="ORF">UV74_C0013G0202</name>
</gene>
<name>A0A0G1DGS9_9BACT</name>
<evidence type="ECO:0000313" key="2">
    <source>
        <dbReference type="Proteomes" id="UP000034090"/>
    </source>
</evidence>
<reference evidence="1 2" key="1">
    <citation type="journal article" date="2015" name="Nature">
        <title>rRNA introns, odd ribosomes, and small enigmatic genomes across a large radiation of phyla.</title>
        <authorList>
            <person name="Brown C.T."/>
            <person name="Hug L.A."/>
            <person name="Thomas B.C."/>
            <person name="Sharon I."/>
            <person name="Castelle C.J."/>
            <person name="Singh A."/>
            <person name="Wilkins M.J."/>
            <person name="Williams K.H."/>
            <person name="Banfield J.F."/>
        </authorList>
    </citation>
    <scope>NUCLEOTIDE SEQUENCE [LARGE SCALE GENOMIC DNA]</scope>
</reference>
<dbReference type="Proteomes" id="UP000034090">
    <property type="component" value="Unassembled WGS sequence"/>
</dbReference>
<proteinExistence type="predicted"/>
<dbReference type="EMBL" id="LCFQ01000013">
    <property type="protein sequence ID" value="KKS97080.1"/>
    <property type="molecule type" value="Genomic_DNA"/>
</dbReference>
<accession>A0A0G1DGS9</accession>
<dbReference type="STRING" id="1618578.UV74_C0013G0202"/>
<organism evidence="1 2">
    <name type="scientific">Candidatus Woesebacteria bacterium GW2011_GWB1_43_14</name>
    <dbReference type="NCBI Taxonomy" id="1618578"/>
    <lineage>
        <taxon>Bacteria</taxon>
        <taxon>Candidatus Woeseibacteriota</taxon>
    </lineage>
</organism>
<sequence>MDKQKEKKHPNEISRKVSAKVKCPHCGKEIEAEVEIPEPPETPKVTWIT</sequence>
<dbReference type="AlphaFoldDB" id="A0A0G1DGS9"/>
<comment type="caution">
    <text evidence="1">The sequence shown here is derived from an EMBL/GenBank/DDBJ whole genome shotgun (WGS) entry which is preliminary data.</text>
</comment>
<protein>
    <submittedName>
        <fullName evidence="1">Uncharacterized protein</fullName>
    </submittedName>
</protein>